<dbReference type="Gene3D" id="2.60.40.1460">
    <property type="entry name" value="Integrin domains. Chain A, domain 2"/>
    <property type="match status" value="1"/>
</dbReference>
<keyword evidence="5" id="KW-0677">Repeat</keyword>
<dbReference type="VEuPathDB" id="VectorBase:PPAPM1_003168"/>
<dbReference type="GO" id="GO:0033627">
    <property type="term" value="P:cell adhesion mediated by integrin"/>
    <property type="evidence" value="ECO:0007669"/>
    <property type="project" value="TreeGrafter"/>
</dbReference>
<dbReference type="EMBL" id="AJVK01036210">
    <property type="status" value="NOT_ANNOTATED_CDS"/>
    <property type="molecule type" value="Genomic_DNA"/>
</dbReference>
<dbReference type="Pfam" id="PF01839">
    <property type="entry name" value="FG-GAP"/>
    <property type="match status" value="3"/>
</dbReference>
<dbReference type="InterPro" id="IPR048285">
    <property type="entry name" value="Integrin_alpha_Ig-like_2"/>
</dbReference>
<evidence type="ECO:0000313" key="15">
    <source>
        <dbReference type="EnsemblMetazoa" id="PPAI009122-PA"/>
    </source>
</evidence>
<keyword evidence="7" id="KW-1133">Transmembrane helix</keyword>
<dbReference type="InterPro" id="IPR013649">
    <property type="entry name" value="Integrin_alpha_Ig-like_1"/>
</dbReference>
<dbReference type="EnsemblMetazoa" id="PPAI009122-RA">
    <property type="protein sequence ID" value="PPAI009122-PA"/>
    <property type="gene ID" value="PPAI009122"/>
</dbReference>
<keyword evidence="9" id="KW-0472">Membrane</keyword>
<evidence type="ECO:0000256" key="6">
    <source>
        <dbReference type="ARBA" id="ARBA00022889"/>
    </source>
</evidence>
<dbReference type="GO" id="GO:0007229">
    <property type="term" value="P:integrin-mediated signaling pathway"/>
    <property type="evidence" value="ECO:0007669"/>
    <property type="project" value="UniProtKB-KW"/>
</dbReference>
<keyword evidence="8 12" id="KW-0401">Integrin</keyword>
<dbReference type="AlphaFoldDB" id="A0A1B0DL82"/>
<organism evidence="15 16">
    <name type="scientific">Phlebotomus papatasi</name>
    <name type="common">Sandfly</name>
    <dbReference type="NCBI Taxonomy" id="29031"/>
    <lineage>
        <taxon>Eukaryota</taxon>
        <taxon>Metazoa</taxon>
        <taxon>Ecdysozoa</taxon>
        <taxon>Arthropoda</taxon>
        <taxon>Hexapoda</taxon>
        <taxon>Insecta</taxon>
        <taxon>Pterygota</taxon>
        <taxon>Neoptera</taxon>
        <taxon>Endopterygota</taxon>
        <taxon>Diptera</taxon>
        <taxon>Nematocera</taxon>
        <taxon>Psychodoidea</taxon>
        <taxon>Psychodidae</taxon>
        <taxon>Phlebotomus</taxon>
        <taxon>Phlebotomus</taxon>
    </lineage>
</organism>
<proteinExistence type="inferred from homology"/>
<dbReference type="PANTHER" id="PTHR23220">
    <property type="entry name" value="INTEGRIN ALPHA"/>
    <property type="match status" value="1"/>
</dbReference>
<dbReference type="EMBL" id="AJVK01036209">
    <property type="status" value="NOT_ANNOTATED_CDS"/>
    <property type="molecule type" value="Genomic_DNA"/>
</dbReference>
<dbReference type="GO" id="GO:0048513">
    <property type="term" value="P:animal organ development"/>
    <property type="evidence" value="ECO:0007669"/>
    <property type="project" value="UniProtKB-ARBA"/>
</dbReference>
<evidence type="ECO:0000256" key="3">
    <source>
        <dbReference type="ARBA" id="ARBA00022692"/>
    </source>
</evidence>
<evidence type="ECO:0000256" key="10">
    <source>
        <dbReference type="ARBA" id="ARBA00023170"/>
    </source>
</evidence>
<dbReference type="InterPro" id="IPR028994">
    <property type="entry name" value="Integrin_alpha_N"/>
</dbReference>
<dbReference type="GO" id="GO:0007157">
    <property type="term" value="P:heterophilic cell-cell adhesion via plasma membrane cell adhesion molecules"/>
    <property type="evidence" value="ECO:0007669"/>
    <property type="project" value="UniProtKB-ARBA"/>
</dbReference>
<keyword evidence="11" id="KW-0325">Glycoprotein</keyword>
<evidence type="ECO:0000259" key="14">
    <source>
        <dbReference type="Pfam" id="PF20805"/>
    </source>
</evidence>
<dbReference type="PROSITE" id="PS51470">
    <property type="entry name" value="FG_GAP"/>
    <property type="match status" value="3"/>
</dbReference>
<sequence>MIFVISVGGEYLTRDKTNYYSPHTDASSPVDKYSYLGMAVTGGRYFGPHMSYVAGAPRSAGHGQVMIFSKGDPPTSNPINLTAVLDGEQFASSFGYELATADVNGDGLPDLLVSAPFYFSRDEGGAVYIYQNENHRLPAIPKLKLTGKLESRFGLALANLGDINKDGFEDVAIGAPYENDGVVYIYLGSENGLNRKPSQIITASDVRSSLKTFGSSLSGGIDVDNNSYPDLLIGAYSSSAAIVLLARPITNITTQVDGTYLTNIDPAKAGCRSDPGTNLTCFQFRACCAIEQMETSTSFQYLNLEYVIEAETFNNQKKFSRVFFGQDFKKRSNIVRRSIQVKSNGQMDCIEEIVYIKEGTRDIQSPIKFHLNYTFVEPRLKDSGLIALNPILNQAQANRKFEATFQKDCGSDDICESQLEVSAELELQQEDNQYTLVLGERDELQLNVTVTNQEDSAYEAQLFIQHQPSVSYIAAIRSGTVICNRFNETIVACTLGNPLKRDGVAKVTVRFDPSGLEDSVPRLNFRIWANSTSKQITELPPTMLDVKVAKK</sequence>
<comment type="subcellular location">
    <subcellularLocation>
        <location evidence="1 12">Membrane</location>
        <topology evidence="1 12">Single-pass type I membrane protein</topology>
    </subcellularLocation>
</comment>
<evidence type="ECO:0000256" key="2">
    <source>
        <dbReference type="ARBA" id="ARBA00008054"/>
    </source>
</evidence>
<evidence type="ECO:0000256" key="1">
    <source>
        <dbReference type="ARBA" id="ARBA00004479"/>
    </source>
</evidence>
<protein>
    <submittedName>
        <fullName evidence="15">Uncharacterized protein</fullName>
    </submittedName>
</protein>
<feature type="domain" description="Integrin alpha first immunoglubulin-like" evidence="13">
    <location>
        <begin position="246"/>
        <end position="408"/>
    </location>
</feature>
<evidence type="ECO:0000256" key="9">
    <source>
        <dbReference type="ARBA" id="ARBA00023136"/>
    </source>
</evidence>
<dbReference type="Gene3D" id="2.60.40.1510">
    <property type="entry name" value="ntegrin, alpha v. Chain A, domain 3"/>
    <property type="match status" value="1"/>
</dbReference>
<evidence type="ECO:0000256" key="5">
    <source>
        <dbReference type="ARBA" id="ARBA00022737"/>
    </source>
</evidence>
<dbReference type="Pfam" id="PF08441">
    <property type="entry name" value="Integrin_A_Ig_1"/>
    <property type="match status" value="1"/>
</dbReference>
<dbReference type="Proteomes" id="UP000092462">
    <property type="component" value="Unassembled WGS sequence"/>
</dbReference>
<dbReference type="GO" id="GO:0009897">
    <property type="term" value="C:external side of plasma membrane"/>
    <property type="evidence" value="ECO:0007669"/>
    <property type="project" value="TreeGrafter"/>
</dbReference>
<dbReference type="Pfam" id="PF20805">
    <property type="entry name" value="Integrin_A_Ig_2"/>
    <property type="match status" value="1"/>
</dbReference>
<accession>A0A1B0DL82</accession>
<keyword evidence="3" id="KW-0812">Transmembrane</keyword>
<dbReference type="VEuPathDB" id="VectorBase:PPAI009122"/>
<evidence type="ECO:0000256" key="11">
    <source>
        <dbReference type="ARBA" id="ARBA00023180"/>
    </source>
</evidence>
<feature type="domain" description="Integrin alpha second immunoglobulin-like" evidence="14">
    <location>
        <begin position="409"/>
        <end position="548"/>
    </location>
</feature>
<dbReference type="GO" id="GO:0007160">
    <property type="term" value="P:cell-matrix adhesion"/>
    <property type="evidence" value="ECO:0007669"/>
    <property type="project" value="TreeGrafter"/>
</dbReference>
<evidence type="ECO:0000256" key="12">
    <source>
        <dbReference type="RuleBase" id="RU003762"/>
    </source>
</evidence>
<name>A0A1B0DL82_PHLPP</name>
<dbReference type="SUPFAM" id="SSF69318">
    <property type="entry name" value="Integrin alpha N-terminal domain"/>
    <property type="match status" value="1"/>
</dbReference>
<evidence type="ECO:0000256" key="8">
    <source>
        <dbReference type="ARBA" id="ARBA00023037"/>
    </source>
</evidence>
<dbReference type="SMART" id="SM00191">
    <property type="entry name" value="Int_alpha"/>
    <property type="match status" value="4"/>
</dbReference>
<dbReference type="GO" id="GO:0008305">
    <property type="term" value="C:integrin complex"/>
    <property type="evidence" value="ECO:0007669"/>
    <property type="project" value="InterPro"/>
</dbReference>
<comment type="similarity">
    <text evidence="2 12">Belongs to the integrin alpha chain family.</text>
</comment>
<keyword evidence="10 12" id="KW-0675">Receptor</keyword>
<dbReference type="PANTHER" id="PTHR23220:SF122">
    <property type="entry name" value="INTEGRIN ALPHA-PS1"/>
    <property type="match status" value="1"/>
</dbReference>
<dbReference type="SUPFAM" id="SSF69179">
    <property type="entry name" value="Integrin domains"/>
    <property type="match status" value="2"/>
</dbReference>
<dbReference type="InterPro" id="IPR013519">
    <property type="entry name" value="Int_alpha_beta-p"/>
</dbReference>
<evidence type="ECO:0000256" key="4">
    <source>
        <dbReference type="ARBA" id="ARBA00022729"/>
    </source>
</evidence>
<dbReference type="InterPro" id="IPR000413">
    <property type="entry name" value="Integrin_alpha"/>
</dbReference>
<dbReference type="InterPro" id="IPR032695">
    <property type="entry name" value="Integrin_dom_sf"/>
</dbReference>
<dbReference type="Gene3D" id="2.130.10.130">
    <property type="entry name" value="Integrin alpha, N-terminal"/>
    <property type="match status" value="1"/>
</dbReference>
<evidence type="ECO:0000256" key="7">
    <source>
        <dbReference type="ARBA" id="ARBA00022989"/>
    </source>
</evidence>
<dbReference type="PRINTS" id="PR01185">
    <property type="entry name" value="INTEGRINA"/>
</dbReference>
<evidence type="ECO:0000313" key="16">
    <source>
        <dbReference type="Proteomes" id="UP000092462"/>
    </source>
</evidence>
<keyword evidence="6 12" id="KW-0130">Cell adhesion</keyword>
<reference evidence="15" key="1">
    <citation type="submission" date="2022-08" db="UniProtKB">
        <authorList>
            <consortium name="EnsemblMetazoa"/>
        </authorList>
    </citation>
    <scope>IDENTIFICATION</scope>
    <source>
        <strain evidence="15">Israel</strain>
    </source>
</reference>
<dbReference type="InterPro" id="IPR013517">
    <property type="entry name" value="FG-GAP"/>
</dbReference>
<dbReference type="GO" id="GO:0005178">
    <property type="term" value="F:integrin binding"/>
    <property type="evidence" value="ECO:0007669"/>
    <property type="project" value="TreeGrafter"/>
</dbReference>
<evidence type="ECO:0000259" key="13">
    <source>
        <dbReference type="Pfam" id="PF08441"/>
    </source>
</evidence>
<keyword evidence="4" id="KW-0732">Signal</keyword>
<keyword evidence="16" id="KW-1185">Reference proteome</keyword>